<dbReference type="InterPro" id="IPR019302">
    <property type="entry name" value="CAP12/PCTIR_TIR_dom"/>
</dbReference>
<dbReference type="Pfam" id="PF10137">
    <property type="entry name" value="CAP12-PCTIR_TIR"/>
    <property type="match status" value="1"/>
</dbReference>
<organism evidence="2 3">
    <name type="scientific">Bacteroides difficilis</name>
    <dbReference type="NCBI Taxonomy" id="2763021"/>
    <lineage>
        <taxon>Bacteria</taxon>
        <taxon>Pseudomonadati</taxon>
        <taxon>Bacteroidota</taxon>
        <taxon>Bacteroidia</taxon>
        <taxon>Bacteroidales</taxon>
        <taxon>Bacteroidaceae</taxon>
        <taxon>Bacteroides</taxon>
    </lineage>
</organism>
<dbReference type="EMBL" id="JACOOE010000004">
    <property type="protein sequence ID" value="MBC5604832.1"/>
    <property type="molecule type" value="Genomic_DNA"/>
</dbReference>
<dbReference type="RefSeq" id="WP_186967101.1">
    <property type="nucleotide sequence ID" value="NZ_JACOOE010000004.1"/>
</dbReference>
<name>A0ABR7CAJ6_9BACE</name>
<accession>A0ABR7CAJ6</accession>
<reference evidence="2 3" key="1">
    <citation type="submission" date="2020-08" db="EMBL/GenBank/DDBJ databases">
        <title>Genome public.</title>
        <authorList>
            <person name="Liu C."/>
            <person name="Sun Q."/>
        </authorList>
    </citation>
    <scope>NUCLEOTIDE SEQUENCE [LARGE SCALE GENOMIC DNA]</scope>
    <source>
        <strain evidence="2 3">M27</strain>
    </source>
</reference>
<dbReference type="Proteomes" id="UP000600600">
    <property type="component" value="Unassembled WGS sequence"/>
</dbReference>
<keyword evidence="3" id="KW-1185">Reference proteome</keyword>
<evidence type="ECO:0000259" key="1">
    <source>
        <dbReference type="Pfam" id="PF10137"/>
    </source>
</evidence>
<sequence>MYKEDIIEKQQWIVVILNKKVMEIQNKILDSLLDDINRELKLDHFLESTSFKRSMAQIGIYEAYCEIYKEVESSSNIYMVGIDSLYRIDAFKTLLDRLYSKFRNEFFSVLSTLLTTYESWDNSKIYMKEIILDLELLPEFNENREPFENIGYMIKEENNVEEENNTELEISLESVKYVETKYKELRDRKGDCANLRDTIESYHHWFNLSITLFSRYFDDTNSDYQKFKSVDNSGNGHTLSNNFNKIQGVYSILCDRIKNKIANNNKIVKMENRKIFIVHGHDNTMKLEVDSFLKQLGFETIILNNQANNGNTVIEKLEENSNVGFAIVLLSPCDEGRKKGTKELNCRARQNVILELGYFIGLLGRKRVCTLKKTEVEEPSDFTGIVYTDYDNAGGWKLCIARELRSVGYDIDMNKI</sequence>
<comment type="caution">
    <text evidence="2">The sequence shown here is derived from an EMBL/GenBank/DDBJ whole genome shotgun (WGS) entry which is preliminary data.</text>
</comment>
<evidence type="ECO:0000313" key="2">
    <source>
        <dbReference type="EMBL" id="MBC5604832.1"/>
    </source>
</evidence>
<gene>
    <name evidence="2" type="ORF">H8S67_09140</name>
</gene>
<protein>
    <submittedName>
        <fullName evidence="2">Nucleotide-binding protein</fullName>
    </submittedName>
</protein>
<evidence type="ECO:0000313" key="3">
    <source>
        <dbReference type="Proteomes" id="UP000600600"/>
    </source>
</evidence>
<feature type="domain" description="CD-NTase-associated protein 12/Pycsar effector protein TIR" evidence="1">
    <location>
        <begin position="274"/>
        <end position="392"/>
    </location>
</feature>
<proteinExistence type="predicted"/>